<dbReference type="EMBL" id="JAUHQC010000013">
    <property type="protein sequence ID" value="MDN4533944.1"/>
    <property type="molecule type" value="Genomic_DNA"/>
</dbReference>
<keyword evidence="1" id="KW-0472">Membrane</keyword>
<evidence type="ECO:0000313" key="2">
    <source>
        <dbReference type="EMBL" id="MDN4533944.1"/>
    </source>
</evidence>
<dbReference type="EMBL" id="PPQW01000003">
    <property type="protein sequence ID" value="PNZ69458.1"/>
    <property type="molecule type" value="Genomic_DNA"/>
</dbReference>
<dbReference type="GeneID" id="64982791"/>
<keyword evidence="1" id="KW-0812">Transmembrane</keyword>
<sequence length="78" mass="9020">MIWYMVAAFFPCVLIILFSVVTRSKWVGTIITLILIGVSVQKGFFHSNWIIFLDVVSLLAGYVIVDRLKFHQRNDEDD</sequence>
<comment type="caution">
    <text evidence="3">The sequence shown here is derived from an EMBL/GenBank/DDBJ whole genome shotgun (WGS) entry which is preliminary data.</text>
</comment>
<gene>
    <name evidence="3" type="ORF">CD158_00825</name>
    <name evidence="2" type="ORF">QYH67_10310</name>
</gene>
<evidence type="ECO:0000256" key="1">
    <source>
        <dbReference type="SAM" id="Phobius"/>
    </source>
</evidence>
<evidence type="ECO:0000313" key="4">
    <source>
        <dbReference type="Proteomes" id="UP000242470"/>
    </source>
</evidence>
<proteinExistence type="predicted"/>
<reference evidence="2" key="2">
    <citation type="submission" date="2023-07" db="EMBL/GenBank/DDBJ databases">
        <title>Evaluation of the beneficial properties of pineapple isolates.</title>
        <authorList>
            <person name="Adefiranye O."/>
        </authorList>
    </citation>
    <scope>NUCLEOTIDE SEQUENCE</scope>
    <source>
        <strain evidence="2">PAPLE_T1</strain>
    </source>
</reference>
<dbReference type="Proteomes" id="UP001171687">
    <property type="component" value="Unassembled WGS sequence"/>
</dbReference>
<feature type="transmembrane region" description="Helical" evidence="1">
    <location>
        <begin position="47"/>
        <end position="65"/>
    </location>
</feature>
<reference evidence="3 4" key="1">
    <citation type="submission" date="2017-08" db="EMBL/GenBank/DDBJ databases">
        <title>Draft genome sequences of 64 type strains of genus Staph aureus.</title>
        <authorList>
            <person name="Cole K."/>
            <person name="Golubchik T."/>
            <person name="Russell J."/>
            <person name="Foster D."/>
            <person name="Llewelyn M."/>
            <person name="Wilson D."/>
            <person name="Crook D."/>
            <person name="Paul J."/>
        </authorList>
    </citation>
    <scope>NUCLEOTIDE SEQUENCE [LARGE SCALE GENOMIC DNA]</scope>
    <source>
        <strain evidence="3 4">NCTC 12101</strain>
    </source>
</reference>
<dbReference type="InterPro" id="IPR019242">
    <property type="entry name" value="DUF2198"/>
</dbReference>
<dbReference type="RefSeq" id="WP_059106877.1">
    <property type="nucleotide sequence ID" value="NZ_AP024589.1"/>
</dbReference>
<protein>
    <submittedName>
        <fullName evidence="2">CsbA family protein</fullName>
    </submittedName>
    <submittedName>
        <fullName evidence="3">DUF2198 domain-containing protein</fullName>
    </submittedName>
</protein>
<keyword evidence="1" id="KW-1133">Transmembrane helix</keyword>
<dbReference type="AlphaFoldDB" id="A0AAP8PQY4"/>
<organism evidence="3 4">
    <name type="scientific">Staphylococcus auricularis</name>
    <dbReference type="NCBI Taxonomy" id="29379"/>
    <lineage>
        <taxon>Bacteria</taxon>
        <taxon>Bacillati</taxon>
        <taxon>Bacillota</taxon>
        <taxon>Bacilli</taxon>
        <taxon>Bacillales</taxon>
        <taxon>Staphylococcaceae</taxon>
        <taxon>Staphylococcus</taxon>
    </lineage>
</organism>
<accession>A0AAP8PQY4</accession>
<dbReference type="Pfam" id="PF09964">
    <property type="entry name" value="DUF2198"/>
    <property type="match status" value="1"/>
</dbReference>
<name>A0AAP8PQY4_9STAP</name>
<evidence type="ECO:0000313" key="3">
    <source>
        <dbReference type="EMBL" id="PNZ69458.1"/>
    </source>
</evidence>
<dbReference type="Proteomes" id="UP000242470">
    <property type="component" value="Unassembled WGS sequence"/>
</dbReference>